<dbReference type="InterPro" id="IPR000524">
    <property type="entry name" value="Tscrpt_reg_HTH_GntR"/>
</dbReference>
<keyword evidence="4" id="KW-0238">DNA-binding</keyword>
<dbReference type="RefSeq" id="WP_007113396.1">
    <property type="nucleotide sequence ID" value="NZ_JH393258.1"/>
</dbReference>
<evidence type="ECO:0000259" key="6">
    <source>
        <dbReference type="PROSITE" id="PS50949"/>
    </source>
</evidence>
<keyword evidence="3" id="KW-0805">Transcription regulation</keyword>
<sequence>MAVKTIIDTVSILKDALSSGQGAKYKRLAGAMEVRILEGSIEAGSKLPPHRHLADRLGVTIGTVSRAYSELERMGLVMARVGDGTFVRQCGLEHKRDDDFSNFIDEVPDQYDMSRNMHIPGAETSLLAQSLMELAKDNQALQELTLYNPDAGLPRYRQAGATWLAHGNFRPQAEQVLCTNGGQHGLLCTLMAVLRAGDTIVTEQLTYPGLITAARMLGIKLLGAEMDEEGITPASIDELCQHNRVSAIYCTPTLQNPTTCVLSSPRREAIVEICRKHNLLIIEDEAHAILVEDRAPPLSFFAPERSILISSLSKAVAAGLRVGFLHAPTTLLSRITAALRASCWMATPLAMELATHWIEEGTAEKLLRDQIAEIIRRKALVQGLLDGFTYRTHPQSPHFWIEVPEPWRASDIETDLKLKNYLITTAEAFAVGRAAVPQFIRASVTNASHDDQLLRMGFQTIANTLRQGSTQFEGELILPSNSGHWFKRSFEIQRPQD</sequence>
<keyword evidence="2" id="KW-0663">Pyridoxal phosphate</keyword>
<keyword evidence="8" id="KW-0032">Aminotransferase</keyword>
<dbReference type="InterPro" id="IPR036390">
    <property type="entry name" value="WH_DNA-bd_sf"/>
</dbReference>
<dbReference type="GO" id="GO:0003677">
    <property type="term" value="F:DNA binding"/>
    <property type="evidence" value="ECO:0007669"/>
    <property type="project" value="UniProtKB-KW"/>
</dbReference>
<dbReference type="SMART" id="SM00345">
    <property type="entry name" value="HTH_GNTR"/>
    <property type="match status" value="1"/>
</dbReference>
<dbReference type="PANTHER" id="PTHR46577">
    <property type="entry name" value="HTH-TYPE TRANSCRIPTIONAL REGULATORY PROTEIN GABR"/>
    <property type="match status" value="1"/>
</dbReference>
<evidence type="ECO:0000256" key="2">
    <source>
        <dbReference type="ARBA" id="ARBA00022898"/>
    </source>
</evidence>
<dbReference type="PANTHER" id="PTHR46577:SF1">
    <property type="entry name" value="HTH-TYPE TRANSCRIPTIONAL REGULATORY PROTEIN GABR"/>
    <property type="match status" value="1"/>
</dbReference>
<dbReference type="STRING" id="1072583.KUC_2443"/>
<gene>
    <name evidence="8" type="ORF">CE457_13290</name>
    <name evidence="7" type="ORF">KUC_2443</name>
</gene>
<evidence type="ECO:0000256" key="3">
    <source>
        <dbReference type="ARBA" id="ARBA00023015"/>
    </source>
</evidence>
<dbReference type="OrthoDB" id="9804020at2"/>
<keyword evidence="10" id="KW-1185">Reference proteome</keyword>
<reference evidence="7 9" key="1">
    <citation type="submission" date="2011-10" db="EMBL/GenBank/DDBJ databases">
        <authorList>
            <person name="Quillaguamn J."/>
            <person name="Guzmn D."/>
            <person name="Balderrama-Subieta A."/>
            <person name="Cardona-Ortuo C."/>
            <person name="Guevara-Martnez M."/>
            <person name="Callisaya-Quispe N."/>
        </authorList>
    </citation>
    <scope>NUCLEOTIDE SEQUENCE [LARGE SCALE GENOMIC DNA]</scope>
    <source>
        <strain evidence="7 9">LC1</strain>
    </source>
</reference>
<accession>A0A265DWH9</accession>
<evidence type="ECO:0000313" key="10">
    <source>
        <dbReference type="Proteomes" id="UP000216538"/>
    </source>
</evidence>
<dbReference type="GO" id="GO:0008483">
    <property type="term" value="F:transaminase activity"/>
    <property type="evidence" value="ECO:0007669"/>
    <property type="project" value="UniProtKB-KW"/>
</dbReference>
<dbReference type="AlphaFoldDB" id="A0A265DWH9"/>
<evidence type="ECO:0000313" key="8">
    <source>
        <dbReference type="EMBL" id="OZT73576.1"/>
    </source>
</evidence>
<evidence type="ECO:0000256" key="4">
    <source>
        <dbReference type="ARBA" id="ARBA00023125"/>
    </source>
</evidence>
<dbReference type="InterPro" id="IPR015424">
    <property type="entry name" value="PyrdxlP-dep_Trfase"/>
</dbReference>
<dbReference type="EMBL" id="NPEY01000009">
    <property type="protein sequence ID" value="OZT73576.1"/>
    <property type="molecule type" value="Genomic_DNA"/>
</dbReference>
<proteinExistence type="inferred from homology"/>
<evidence type="ECO:0000313" key="9">
    <source>
        <dbReference type="Proteomes" id="UP000005756"/>
    </source>
</evidence>
<dbReference type="Pfam" id="PF00155">
    <property type="entry name" value="Aminotran_1_2"/>
    <property type="match status" value="1"/>
</dbReference>
<evidence type="ECO:0000256" key="5">
    <source>
        <dbReference type="ARBA" id="ARBA00023163"/>
    </source>
</evidence>
<protein>
    <submittedName>
        <fullName evidence="8">PLP-dependent aminotransferase family protein</fullName>
    </submittedName>
</protein>
<dbReference type="InterPro" id="IPR015421">
    <property type="entry name" value="PyrdxlP-dep_Trfase_major"/>
</dbReference>
<reference evidence="8 10" key="2">
    <citation type="submission" date="2017-07" db="EMBL/GenBank/DDBJ databases">
        <title>Shotgun whole genome sequences of three halophilic bacterial isolates.</title>
        <authorList>
            <person name="Pozzo T."/>
            <person name="Higdon S.M."/>
            <person name="Quillaguaman J."/>
        </authorList>
    </citation>
    <scope>NUCLEOTIDE SEQUENCE [LARGE SCALE GENOMIC DNA]</scope>
    <source>
        <strain evidence="8 10">LC1</strain>
    </source>
</reference>
<dbReference type="Proteomes" id="UP000005756">
    <property type="component" value="Unassembled WGS sequence"/>
</dbReference>
<dbReference type="EMBL" id="JH393258">
    <property type="protein sequence ID" value="EHJ92487.1"/>
    <property type="molecule type" value="Genomic_DNA"/>
</dbReference>
<dbReference type="Proteomes" id="UP000216538">
    <property type="component" value="Unassembled WGS sequence"/>
</dbReference>
<evidence type="ECO:0000256" key="1">
    <source>
        <dbReference type="ARBA" id="ARBA00005384"/>
    </source>
</evidence>
<name>A0A265DWH9_9GAMM</name>
<keyword evidence="8" id="KW-0808">Transferase</keyword>
<dbReference type="InterPro" id="IPR036388">
    <property type="entry name" value="WH-like_DNA-bd_sf"/>
</dbReference>
<dbReference type="GO" id="GO:0003700">
    <property type="term" value="F:DNA-binding transcription factor activity"/>
    <property type="evidence" value="ECO:0007669"/>
    <property type="project" value="InterPro"/>
</dbReference>
<dbReference type="GO" id="GO:0030170">
    <property type="term" value="F:pyridoxal phosphate binding"/>
    <property type="evidence" value="ECO:0007669"/>
    <property type="project" value="InterPro"/>
</dbReference>
<dbReference type="InterPro" id="IPR051446">
    <property type="entry name" value="HTH_trans_reg/aminotransferase"/>
</dbReference>
<dbReference type="PROSITE" id="PS50949">
    <property type="entry name" value="HTH_GNTR"/>
    <property type="match status" value="1"/>
</dbReference>
<organism evidence="7 9">
    <name type="scientific">Vreelandella boliviensis LC1</name>
    <dbReference type="NCBI Taxonomy" id="1072583"/>
    <lineage>
        <taxon>Bacteria</taxon>
        <taxon>Pseudomonadati</taxon>
        <taxon>Pseudomonadota</taxon>
        <taxon>Gammaproteobacteria</taxon>
        <taxon>Oceanospirillales</taxon>
        <taxon>Halomonadaceae</taxon>
        <taxon>Vreelandella</taxon>
    </lineage>
</organism>
<evidence type="ECO:0000313" key="7">
    <source>
        <dbReference type="EMBL" id="EHJ92487.1"/>
    </source>
</evidence>
<dbReference type="Gene3D" id="1.10.10.10">
    <property type="entry name" value="Winged helix-like DNA-binding domain superfamily/Winged helix DNA-binding domain"/>
    <property type="match status" value="1"/>
</dbReference>
<dbReference type="InterPro" id="IPR015422">
    <property type="entry name" value="PyrdxlP-dep_Trfase_small"/>
</dbReference>
<dbReference type="InterPro" id="IPR004839">
    <property type="entry name" value="Aminotransferase_I/II_large"/>
</dbReference>
<comment type="similarity">
    <text evidence="1">In the C-terminal section; belongs to the class-I pyridoxal-phosphate-dependent aminotransferase family.</text>
</comment>
<dbReference type="Gene3D" id="3.90.1150.10">
    <property type="entry name" value="Aspartate Aminotransferase, domain 1"/>
    <property type="match status" value="1"/>
</dbReference>
<dbReference type="CDD" id="cd07377">
    <property type="entry name" value="WHTH_GntR"/>
    <property type="match status" value="1"/>
</dbReference>
<dbReference type="Pfam" id="PF00392">
    <property type="entry name" value="GntR"/>
    <property type="match status" value="1"/>
</dbReference>
<dbReference type="Gene3D" id="3.40.640.10">
    <property type="entry name" value="Type I PLP-dependent aspartate aminotransferase-like (Major domain)"/>
    <property type="match status" value="1"/>
</dbReference>
<dbReference type="CDD" id="cd00609">
    <property type="entry name" value="AAT_like"/>
    <property type="match status" value="1"/>
</dbReference>
<feature type="domain" description="HTH gntR-type" evidence="6">
    <location>
        <begin position="22"/>
        <end position="90"/>
    </location>
</feature>
<dbReference type="SUPFAM" id="SSF46785">
    <property type="entry name" value="Winged helix' DNA-binding domain"/>
    <property type="match status" value="1"/>
</dbReference>
<dbReference type="SUPFAM" id="SSF53383">
    <property type="entry name" value="PLP-dependent transferases"/>
    <property type="match status" value="1"/>
</dbReference>
<keyword evidence="5" id="KW-0804">Transcription</keyword>